<dbReference type="Gene3D" id="3.30.300.30">
    <property type="match status" value="1"/>
</dbReference>
<name>A0A0W7WX33_9ACTN</name>
<dbReference type="OrthoDB" id="9803968at2"/>
<dbReference type="InterPro" id="IPR045851">
    <property type="entry name" value="AMP-bd_C_sf"/>
</dbReference>
<dbReference type="PANTHER" id="PTHR43352:SF1">
    <property type="entry name" value="ANTHRANILATE--COA LIGASE"/>
    <property type="match status" value="1"/>
</dbReference>
<evidence type="ECO:0000313" key="5">
    <source>
        <dbReference type="EMBL" id="KUF15146.1"/>
    </source>
</evidence>
<dbReference type="Pfam" id="PF00501">
    <property type="entry name" value="AMP-binding"/>
    <property type="match status" value="1"/>
</dbReference>
<gene>
    <name evidence="5" type="ORF">AT728_27230</name>
</gene>
<dbReference type="Proteomes" id="UP000054804">
    <property type="component" value="Unassembled WGS sequence"/>
</dbReference>
<reference evidence="5 6" key="1">
    <citation type="submission" date="2015-12" db="EMBL/GenBank/DDBJ databases">
        <title>Draft genome sequence of Streptomyces silvensis ATCC 53525, a producer of novel hormone antagonists.</title>
        <authorList>
            <person name="Johnston C.W."/>
            <person name="Li Y."/>
            <person name="Magarvey N.A."/>
        </authorList>
    </citation>
    <scope>NUCLEOTIDE SEQUENCE [LARGE SCALE GENOMIC DNA]</scope>
    <source>
        <strain evidence="5 6">ATCC 53525</strain>
    </source>
</reference>
<proteinExistence type="predicted"/>
<dbReference type="InterPro" id="IPR042099">
    <property type="entry name" value="ANL_N_sf"/>
</dbReference>
<evidence type="ECO:0000256" key="2">
    <source>
        <dbReference type="SAM" id="MobiDB-lite"/>
    </source>
</evidence>
<sequence>MNSATGTANPVESLLLGHPGGRRCGVDRRVGEVSYGGLRDAVTDYAGRLRAAGVRPGCRAVVVSDDCVAAVTAVLGLWWHGCVPVVLHPMLRTAEVAFIVRDSEAEFAELNVAPEQAVALRAELAAIDAGRRAAGQAGLLVGPGPLRAGGPTPPPAGFAATDELLVQYTSGSTGRPRGVRHCLRAVHAVLRGAGSLLGLTPDDVVLSTAKLSFGYGFGNSLLYPYTAGACSVLLDGQADPYGVAAALAEHRPTVLFSVPRLYAGLLELAERGKAVRTGSLRLAVATGEHLPGALAARITEVFGVPLLNGFGATEVLHTVVAAVAGPDTARGAPAASGGAPTERRPHRRGAAGPGSIGFPVPGVTATVRDDAGRPVGDEIPGRLHLVTGSAALGYLNRPDDTARTFADGGVYTGDIAYRTPGGELCHVGRADDMLLLGGYKIAPAEIERVVRDTPGVADCAVVGSTDRTGLEQATVYVVARDPADPDQVRKAVRSALRAELAPYKRPSRIELIGELPVTANGKLARFRLRPRSGGPVGSPEGGA</sequence>
<dbReference type="RefSeq" id="WP_058850708.1">
    <property type="nucleotide sequence ID" value="NZ_LOCL01000048.1"/>
</dbReference>
<dbReference type="PANTHER" id="PTHR43352">
    <property type="entry name" value="ACETYL-COA SYNTHETASE"/>
    <property type="match status" value="1"/>
</dbReference>
<evidence type="ECO:0000259" key="3">
    <source>
        <dbReference type="Pfam" id="PF00501"/>
    </source>
</evidence>
<dbReference type="Pfam" id="PF13193">
    <property type="entry name" value="AMP-binding_C"/>
    <property type="match status" value="1"/>
</dbReference>
<dbReference type="GO" id="GO:0044550">
    <property type="term" value="P:secondary metabolite biosynthetic process"/>
    <property type="evidence" value="ECO:0007669"/>
    <property type="project" value="TreeGrafter"/>
</dbReference>
<dbReference type="EMBL" id="LOCL01000048">
    <property type="protein sequence ID" value="KUF15146.1"/>
    <property type="molecule type" value="Genomic_DNA"/>
</dbReference>
<feature type="domain" description="AMP-dependent synthetase/ligase" evidence="3">
    <location>
        <begin position="22"/>
        <end position="395"/>
    </location>
</feature>
<feature type="domain" description="AMP-binding enzyme C-terminal" evidence="4">
    <location>
        <begin position="445"/>
        <end position="522"/>
    </location>
</feature>
<feature type="compositionally biased region" description="Low complexity" evidence="2">
    <location>
        <begin position="329"/>
        <end position="340"/>
    </location>
</feature>
<dbReference type="GO" id="GO:0016878">
    <property type="term" value="F:acid-thiol ligase activity"/>
    <property type="evidence" value="ECO:0007669"/>
    <property type="project" value="TreeGrafter"/>
</dbReference>
<dbReference type="PROSITE" id="PS00455">
    <property type="entry name" value="AMP_BINDING"/>
    <property type="match status" value="1"/>
</dbReference>
<evidence type="ECO:0000259" key="4">
    <source>
        <dbReference type="Pfam" id="PF13193"/>
    </source>
</evidence>
<feature type="region of interest" description="Disordered" evidence="2">
    <location>
        <begin position="329"/>
        <end position="358"/>
    </location>
</feature>
<keyword evidence="6" id="KW-1185">Reference proteome</keyword>
<dbReference type="InterPro" id="IPR025110">
    <property type="entry name" value="AMP-bd_C"/>
</dbReference>
<dbReference type="STRING" id="1765722.AT728_27230"/>
<accession>A0A0W7WX33</accession>
<organism evidence="5 6">
    <name type="scientific">Streptomyces silvensis</name>
    <dbReference type="NCBI Taxonomy" id="1765722"/>
    <lineage>
        <taxon>Bacteria</taxon>
        <taxon>Bacillati</taxon>
        <taxon>Actinomycetota</taxon>
        <taxon>Actinomycetes</taxon>
        <taxon>Kitasatosporales</taxon>
        <taxon>Streptomycetaceae</taxon>
        <taxon>Streptomyces</taxon>
    </lineage>
</organism>
<dbReference type="InterPro" id="IPR020845">
    <property type="entry name" value="AMP-binding_CS"/>
</dbReference>
<dbReference type="SUPFAM" id="SSF56801">
    <property type="entry name" value="Acetyl-CoA synthetase-like"/>
    <property type="match status" value="1"/>
</dbReference>
<dbReference type="AlphaFoldDB" id="A0A0W7WX33"/>
<dbReference type="InterPro" id="IPR000873">
    <property type="entry name" value="AMP-dep_synth/lig_dom"/>
</dbReference>
<keyword evidence="1" id="KW-0436">Ligase</keyword>
<evidence type="ECO:0000313" key="6">
    <source>
        <dbReference type="Proteomes" id="UP000054804"/>
    </source>
</evidence>
<comment type="caution">
    <text evidence="5">The sequence shown here is derived from an EMBL/GenBank/DDBJ whole genome shotgun (WGS) entry which is preliminary data.</text>
</comment>
<evidence type="ECO:0000256" key="1">
    <source>
        <dbReference type="ARBA" id="ARBA00022598"/>
    </source>
</evidence>
<protein>
    <submittedName>
        <fullName evidence="5">Uncharacterized protein</fullName>
    </submittedName>
</protein>
<dbReference type="Gene3D" id="3.40.50.12780">
    <property type="entry name" value="N-terminal domain of ligase-like"/>
    <property type="match status" value="1"/>
</dbReference>